<evidence type="ECO:0000256" key="2">
    <source>
        <dbReference type="ARBA" id="ARBA00029447"/>
    </source>
</evidence>
<dbReference type="GO" id="GO:0007165">
    <property type="term" value="P:signal transduction"/>
    <property type="evidence" value="ECO:0007669"/>
    <property type="project" value="UniProtKB-KW"/>
</dbReference>
<name>A0A318XXG1_9FIRM</name>
<dbReference type="GO" id="GO:0016020">
    <property type="term" value="C:membrane"/>
    <property type="evidence" value="ECO:0007669"/>
    <property type="project" value="InterPro"/>
</dbReference>
<gene>
    <name evidence="8" type="ORF">LY28_02116</name>
</gene>
<proteinExistence type="inferred from homology"/>
<dbReference type="Gene3D" id="6.10.340.10">
    <property type="match status" value="1"/>
</dbReference>
<keyword evidence="5" id="KW-0812">Transmembrane</keyword>
<dbReference type="SMART" id="SM00283">
    <property type="entry name" value="MA"/>
    <property type="match status" value="1"/>
</dbReference>
<dbReference type="PROSITE" id="PS50885">
    <property type="entry name" value="HAMP"/>
    <property type="match status" value="1"/>
</dbReference>
<dbReference type="PANTHER" id="PTHR32089">
    <property type="entry name" value="METHYL-ACCEPTING CHEMOTAXIS PROTEIN MCPB"/>
    <property type="match status" value="1"/>
</dbReference>
<evidence type="ECO:0000313" key="8">
    <source>
        <dbReference type="EMBL" id="PYG87446.1"/>
    </source>
</evidence>
<evidence type="ECO:0000259" key="7">
    <source>
        <dbReference type="PROSITE" id="PS50885"/>
    </source>
</evidence>
<dbReference type="InterPro" id="IPR004089">
    <property type="entry name" value="MCPsignal_dom"/>
</dbReference>
<comment type="similarity">
    <text evidence="2">Belongs to the methyl-accepting chemotaxis (MCP) protein family.</text>
</comment>
<accession>A0A318XXG1</accession>
<feature type="domain" description="HAMP" evidence="7">
    <location>
        <begin position="382"/>
        <end position="434"/>
    </location>
</feature>
<comment type="caution">
    <text evidence="8">The sequence shown here is derived from an EMBL/GenBank/DDBJ whole genome shotgun (WGS) entry which is preliminary data.</text>
</comment>
<evidence type="ECO:0000256" key="5">
    <source>
        <dbReference type="SAM" id="Phobius"/>
    </source>
</evidence>
<evidence type="ECO:0000259" key="6">
    <source>
        <dbReference type="PROSITE" id="PS50111"/>
    </source>
</evidence>
<keyword evidence="4" id="KW-0175">Coiled coil</keyword>
<dbReference type="Gene3D" id="1.10.287.950">
    <property type="entry name" value="Methyl-accepting chemotaxis protein"/>
    <property type="match status" value="1"/>
</dbReference>
<dbReference type="RefSeq" id="WP_242981217.1">
    <property type="nucleotide sequence ID" value="NZ_QKMR01000011.1"/>
</dbReference>
<sequence length="740" mass="81238">MMKSVKPKFEKIKALVKSVGSALISVINRLIAKRKQHGNGKGKKPSSSMSKKIIFLRRFKIKTRLMASFVLLLAAVIVIIGVYSYNTSTNAIDEKVKNYSLLVMKQTGIVLKNEVNRMETYANEIGFDSNIQEAIVKYKSGTDFDKFEQVRTVQKFLKTKYLNTKGVRYCALLYGDDFSHIDTYSDNSSELQTEKFIQKTIDKLEWTNIQFTKSKKEISLFGIQQDMRGIYIGSTIAKIVIIPEENYLAEAFEELNIGTDLKTKEAFPIFVVDSTGKLVASRSTEAYPVNSANENSKLIADKLTKLTAKSKGNVTANTDIELNGAKSLVTYSKISENKDWYVVSVIPYDYLNSSANALRTKISVIGFVCIIMAFLLCVFIARSVSKPLGRLVLTMKKAKGGDLTDKLADYGYDEISDVCSNYNDMLENISTLIAKVRNTSQRIFSSAGKISTASESTYSVSGQVAQTIGEIAKGATEQATEISESVNIMNKLSDGIAVVDENVTKVTAIANRISGLNTDAAGTIGKLNDKSVQVSETTGKVFSNINDLSNNMNEIQKILKMQIAISEQTNLLALNASIEAARAGEAGRGFAVVASEVGKLAEKSKEFNRVINGIISSIERKTEDTVREVLKSNEVVNEQINAVKETEVLFDTVFSAMGEVVSDIGKTESSVENIMTAKNDVHDIIQNISAVAEQSAATTEEISASTQEQIASAEDLAYQAKELNELAEALNSEILKFKTQ</sequence>
<dbReference type="Pfam" id="PF00015">
    <property type="entry name" value="MCPsignal"/>
    <property type="match status" value="1"/>
</dbReference>
<keyword evidence="1 3" id="KW-0807">Transducer</keyword>
<dbReference type="CDD" id="cd06225">
    <property type="entry name" value="HAMP"/>
    <property type="match status" value="1"/>
</dbReference>
<reference evidence="8 9" key="1">
    <citation type="submission" date="2018-06" db="EMBL/GenBank/DDBJ databases">
        <title>Genomic Encyclopedia of Type Strains, Phase I: the one thousand microbial genomes (KMG-I) project.</title>
        <authorList>
            <person name="Kyrpides N."/>
        </authorList>
    </citation>
    <scope>NUCLEOTIDE SEQUENCE [LARGE SCALE GENOMIC DNA]</scope>
    <source>
        <strain evidence="8 9">DSM 19573</strain>
    </source>
</reference>
<evidence type="ECO:0000313" key="9">
    <source>
        <dbReference type="Proteomes" id="UP000248132"/>
    </source>
</evidence>
<dbReference type="PROSITE" id="PS50111">
    <property type="entry name" value="CHEMOTAXIS_TRANSDUC_2"/>
    <property type="match status" value="1"/>
</dbReference>
<organism evidence="8 9">
    <name type="scientific">Ruminiclostridium sufflavum DSM 19573</name>
    <dbReference type="NCBI Taxonomy" id="1121337"/>
    <lineage>
        <taxon>Bacteria</taxon>
        <taxon>Bacillati</taxon>
        <taxon>Bacillota</taxon>
        <taxon>Clostridia</taxon>
        <taxon>Eubacteriales</taxon>
        <taxon>Oscillospiraceae</taxon>
        <taxon>Ruminiclostridium</taxon>
    </lineage>
</organism>
<evidence type="ECO:0000256" key="3">
    <source>
        <dbReference type="PROSITE-ProRule" id="PRU00284"/>
    </source>
</evidence>
<dbReference type="SMART" id="SM00304">
    <property type="entry name" value="HAMP"/>
    <property type="match status" value="1"/>
</dbReference>
<keyword evidence="5" id="KW-0472">Membrane</keyword>
<protein>
    <submittedName>
        <fullName evidence="8">Methyl-accepting chemotaxis protein</fullName>
    </submittedName>
</protein>
<dbReference type="AlphaFoldDB" id="A0A318XXG1"/>
<dbReference type="SUPFAM" id="SSF58104">
    <property type="entry name" value="Methyl-accepting chemotaxis protein (MCP) signaling domain"/>
    <property type="match status" value="1"/>
</dbReference>
<dbReference type="Pfam" id="PF00672">
    <property type="entry name" value="HAMP"/>
    <property type="match status" value="1"/>
</dbReference>
<feature type="transmembrane region" description="Helical" evidence="5">
    <location>
        <begin position="362"/>
        <end position="381"/>
    </location>
</feature>
<evidence type="ECO:0000256" key="1">
    <source>
        <dbReference type="ARBA" id="ARBA00023224"/>
    </source>
</evidence>
<dbReference type="Proteomes" id="UP000248132">
    <property type="component" value="Unassembled WGS sequence"/>
</dbReference>
<dbReference type="PANTHER" id="PTHR32089:SF112">
    <property type="entry name" value="LYSOZYME-LIKE PROTEIN-RELATED"/>
    <property type="match status" value="1"/>
</dbReference>
<dbReference type="EMBL" id="QKMR01000011">
    <property type="protein sequence ID" value="PYG87446.1"/>
    <property type="molecule type" value="Genomic_DNA"/>
</dbReference>
<keyword evidence="9" id="KW-1185">Reference proteome</keyword>
<keyword evidence="5" id="KW-1133">Transmembrane helix</keyword>
<feature type="domain" description="Methyl-accepting transducer" evidence="6">
    <location>
        <begin position="453"/>
        <end position="710"/>
    </location>
</feature>
<feature type="coiled-coil region" evidence="4">
    <location>
        <begin position="713"/>
        <end position="740"/>
    </location>
</feature>
<dbReference type="InterPro" id="IPR003660">
    <property type="entry name" value="HAMP_dom"/>
</dbReference>
<feature type="transmembrane region" description="Helical" evidence="5">
    <location>
        <begin position="65"/>
        <end position="85"/>
    </location>
</feature>
<evidence type="ECO:0000256" key="4">
    <source>
        <dbReference type="SAM" id="Coils"/>
    </source>
</evidence>